<sequence length="179" mass="20355">MVYALTLTKSNRQLASSNAELRTEIEAAKHDNQAIKENKIQKYSAKNLTLTSTSSVANINTFLKTSFEWDFTNWSTRQAQAQKYATPSVVKKMIGNLNMQSKSTQSYIKFLKKDNVYQKINSKHVYVENSDGQKINGIATVNSSLIDGNKTTSHQVQWYHFTYDVQKHQVIQITPVSVN</sequence>
<accession>A0AAW8WAD3</accession>
<comment type="caution">
    <text evidence="2">The sequence shown here is derived from an EMBL/GenBank/DDBJ whole genome shotgun (WGS) entry which is preliminary data.</text>
</comment>
<gene>
    <name evidence="2" type="ORF">RI532_12330</name>
</gene>
<keyword evidence="1" id="KW-0175">Coiled coil</keyword>
<proteinExistence type="predicted"/>
<name>A0AAW8WAD3_9LACO</name>
<dbReference type="AlphaFoldDB" id="A0AAW8WAD3"/>
<dbReference type="EMBL" id="JAVLAM010000002">
    <property type="protein sequence ID" value="MDT7015171.1"/>
    <property type="molecule type" value="Genomic_DNA"/>
</dbReference>
<dbReference type="RefSeq" id="WP_313845603.1">
    <property type="nucleotide sequence ID" value="NZ_JAVLAM010000002.1"/>
</dbReference>
<reference evidence="2" key="1">
    <citation type="submission" date="2023-08" db="EMBL/GenBank/DDBJ databases">
        <authorList>
            <person name="Page C.A."/>
            <person name="Perez-Diaz I.M."/>
        </authorList>
    </citation>
    <scope>NUCLEOTIDE SEQUENCE</scope>
    <source>
        <strain evidence="2">3.8.38</strain>
    </source>
</reference>
<evidence type="ECO:0000313" key="2">
    <source>
        <dbReference type="EMBL" id="MDT7015171.1"/>
    </source>
</evidence>
<organism evidence="2 3">
    <name type="scientific">Levilactobacillus namurensis</name>
    <dbReference type="NCBI Taxonomy" id="380393"/>
    <lineage>
        <taxon>Bacteria</taxon>
        <taxon>Bacillati</taxon>
        <taxon>Bacillota</taxon>
        <taxon>Bacilli</taxon>
        <taxon>Lactobacillales</taxon>
        <taxon>Lactobacillaceae</taxon>
        <taxon>Levilactobacillus</taxon>
    </lineage>
</organism>
<dbReference type="Proteomes" id="UP001254075">
    <property type="component" value="Unassembled WGS sequence"/>
</dbReference>
<evidence type="ECO:0000313" key="3">
    <source>
        <dbReference type="Proteomes" id="UP001254075"/>
    </source>
</evidence>
<feature type="coiled-coil region" evidence="1">
    <location>
        <begin position="11"/>
        <end position="38"/>
    </location>
</feature>
<protein>
    <submittedName>
        <fullName evidence="2">Uncharacterized protein</fullName>
    </submittedName>
</protein>
<evidence type="ECO:0000256" key="1">
    <source>
        <dbReference type="SAM" id="Coils"/>
    </source>
</evidence>